<accession>A0A7W5E5F2</accession>
<proteinExistence type="predicted"/>
<dbReference type="EMBL" id="JACHXU010000041">
    <property type="protein sequence ID" value="MBB3210541.1"/>
    <property type="molecule type" value="Genomic_DNA"/>
</dbReference>
<gene>
    <name evidence="1" type="ORF">FHS27_006388</name>
</gene>
<dbReference type="RefSeq" id="WP_184309927.1">
    <property type="nucleotide sequence ID" value="NZ_JACHXU010000041.1"/>
</dbReference>
<dbReference type="AlphaFoldDB" id="A0A7W5E5F2"/>
<dbReference type="Proteomes" id="UP000536179">
    <property type="component" value="Unassembled WGS sequence"/>
</dbReference>
<comment type="caution">
    <text evidence="1">The sequence shown here is derived from an EMBL/GenBank/DDBJ whole genome shotgun (WGS) entry which is preliminary data.</text>
</comment>
<name>A0A7W5E5F2_9BACT</name>
<protein>
    <submittedName>
        <fullName evidence="1">Uncharacterized protein</fullName>
    </submittedName>
</protein>
<organism evidence="1 2">
    <name type="scientific">Aporhodopirellula rubra</name>
    <dbReference type="NCBI Taxonomy" id="980271"/>
    <lineage>
        <taxon>Bacteria</taxon>
        <taxon>Pseudomonadati</taxon>
        <taxon>Planctomycetota</taxon>
        <taxon>Planctomycetia</taxon>
        <taxon>Pirellulales</taxon>
        <taxon>Pirellulaceae</taxon>
        <taxon>Aporhodopirellula</taxon>
    </lineage>
</organism>
<sequence length="100" mass="11184">MEPFHQLSVPMASVPDLDAALATIGFSTEHTDERMLVHRIAGFHTLVCRRRDESAAYSLGTPDSVPDTYVMVYLNVPDATQAEIRTHLESLGATWSYTRF</sequence>
<reference evidence="1 2" key="1">
    <citation type="submission" date="2020-08" db="EMBL/GenBank/DDBJ databases">
        <title>Genomic Encyclopedia of Type Strains, Phase III (KMG-III): the genomes of soil and plant-associated and newly described type strains.</title>
        <authorList>
            <person name="Whitman W."/>
        </authorList>
    </citation>
    <scope>NUCLEOTIDE SEQUENCE [LARGE SCALE GENOMIC DNA]</scope>
    <source>
        <strain evidence="1 2">CECT 8075</strain>
    </source>
</reference>
<evidence type="ECO:0000313" key="2">
    <source>
        <dbReference type="Proteomes" id="UP000536179"/>
    </source>
</evidence>
<evidence type="ECO:0000313" key="1">
    <source>
        <dbReference type="EMBL" id="MBB3210541.1"/>
    </source>
</evidence>
<keyword evidence="2" id="KW-1185">Reference proteome</keyword>